<gene>
    <name evidence="2" type="ORF">CAP51_11255</name>
</gene>
<dbReference type="RefSeq" id="WP_087620869.1">
    <property type="nucleotide sequence ID" value="NZ_NEXX01000004.1"/>
</dbReference>
<dbReference type="OrthoDB" id="6007799at2"/>
<proteinExistence type="predicted"/>
<dbReference type="Proteomes" id="UP000196536">
    <property type="component" value="Unassembled WGS sequence"/>
</dbReference>
<comment type="caution">
    <text evidence="2">The sequence shown here is derived from an EMBL/GenBank/DDBJ whole genome shotgun (WGS) entry which is preliminary data.</text>
</comment>
<evidence type="ECO:0000313" key="3">
    <source>
        <dbReference type="Proteomes" id="UP000196536"/>
    </source>
</evidence>
<name>A0A1Z9YWB4_9GAMM</name>
<evidence type="ECO:0000256" key="1">
    <source>
        <dbReference type="SAM" id="SignalP"/>
    </source>
</evidence>
<evidence type="ECO:0000313" key="2">
    <source>
        <dbReference type="EMBL" id="OUY06508.1"/>
    </source>
</evidence>
<dbReference type="Pfam" id="PF11306">
    <property type="entry name" value="DUF3108"/>
    <property type="match status" value="1"/>
</dbReference>
<feature type="chain" id="PRO_5012329239" description="DUF3108 domain-containing protein" evidence="1">
    <location>
        <begin position="25"/>
        <end position="232"/>
    </location>
</feature>
<dbReference type="InterPro" id="IPR021457">
    <property type="entry name" value="DUF3108"/>
</dbReference>
<accession>A0A1Z9YWB4</accession>
<evidence type="ECO:0008006" key="4">
    <source>
        <dbReference type="Google" id="ProtNLM"/>
    </source>
</evidence>
<organism evidence="2 3">
    <name type="scientific">Acinetobacter populi</name>
    <dbReference type="NCBI Taxonomy" id="1582270"/>
    <lineage>
        <taxon>Bacteria</taxon>
        <taxon>Pseudomonadati</taxon>
        <taxon>Pseudomonadota</taxon>
        <taxon>Gammaproteobacteria</taxon>
        <taxon>Moraxellales</taxon>
        <taxon>Moraxellaceae</taxon>
        <taxon>Acinetobacter</taxon>
    </lineage>
</organism>
<sequence>MKTFSAAIRTIALTTFVAASFTFAAASHALTPFSATYQFTYGNKTMGDATRKLSKQGNLWQYQFSSKIPLIGSAMETSKFGFSQGQIQSVSYQRQTKILVHNDVVSMNFKPQQKQIQTSRKGTSRVLTWQNGVLDDLNAELQVREDLKQSGLKSSYLIADYKEVEARQFVKEGSEKIKAADGKSYDTVKIRLKHDRANKNTIFWLAPSLDYLPVKVTHQDGDQSYGLLLKAL</sequence>
<keyword evidence="1" id="KW-0732">Signal</keyword>
<reference evidence="2 3" key="1">
    <citation type="submission" date="2017-05" db="EMBL/GenBank/DDBJ databases">
        <title>Acinetobacter populi ANC 5415 (= PBJ7), whole genome shotgun sequencing project.</title>
        <authorList>
            <person name="Nemec A."/>
            <person name="Radolfova-Krizova L."/>
        </authorList>
    </citation>
    <scope>NUCLEOTIDE SEQUENCE [LARGE SCALE GENOMIC DNA]</scope>
    <source>
        <strain evidence="2 3">PBJ7</strain>
    </source>
</reference>
<dbReference type="AlphaFoldDB" id="A0A1Z9YWB4"/>
<protein>
    <recommendedName>
        <fullName evidence="4">DUF3108 domain-containing protein</fullName>
    </recommendedName>
</protein>
<dbReference type="EMBL" id="NEXX01000004">
    <property type="protein sequence ID" value="OUY06508.1"/>
    <property type="molecule type" value="Genomic_DNA"/>
</dbReference>
<keyword evidence="3" id="KW-1185">Reference proteome</keyword>
<feature type="signal peptide" evidence="1">
    <location>
        <begin position="1"/>
        <end position="24"/>
    </location>
</feature>